<evidence type="ECO:0000313" key="3">
    <source>
        <dbReference type="Proteomes" id="UP001221189"/>
    </source>
</evidence>
<dbReference type="InterPro" id="IPR011223">
    <property type="entry name" value="UCP028770"/>
</dbReference>
<keyword evidence="3" id="KW-1185">Reference proteome</keyword>
<organism evidence="2 3">
    <name type="scientific">Roseateles albus</name>
    <dbReference type="NCBI Taxonomy" id="2987525"/>
    <lineage>
        <taxon>Bacteria</taxon>
        <taxon>Pseudomonadati</taxon>
        <taxon>Pseudomonadota</taxon>
        <taxon>Betaproteobacteria</taxon>
        <taxon>Burkholderiales</taxon>
        <taxon>Sphaerotilaceae</taxon>
        <taxon>Roseateles</taxon>
    </lineage>
</organism>
<keyword evidence="1" id="KW-1133">Transmembrane helix</keyword>
<sequence length="192" mass="21431">MRRNKSLEIILPNIRMKLSPAQAATISALWLLALPAQASGAHGGPMVDTIANAMSWFVICVIPIAALAAFWMVHVMPEKIAHKRHHPQTKAIQVLCLLSLVFGGLLWPLAWLWAYTKPVSYRAAYGTDKHEDYHLEMAQKLRDGLLSEDERRHLRDELDTMQAKGALSPVLSDLRKQLHALEAGRVTTEAKA</sequence>
<dbReference type="RefSeq" id="WP_273600418.1">
    <property type="nucleotide sequence ID" value="NZ_JAQQXT010000006.1"/>
</dbReference>
<evidence type="ECO:0000256" key="1">
    <source>
        <dbReference type="SAM" id="Phobius"/>
    </source>
</evidence>
<feature type="transmembrane region" description="Helical" evidence="1">
    <location>
        <begin position="94"/>
        <end position="114"/>
    </location>
</feature>
<protein>
    <submittedName>
        <fullName evidence="2">DUF3302 domain-containing protein</fullName>
    </submittedName>
</protein>
<keyword evidence="1" id="KW-0812">Transmembrane</keyword>
<gene>
    <name evidence="2" type="ORF">PRZ03_11485</name>
</gene>
<dbReference type="Pfam" id="PF11742">
    <property type="entry name" value="DUF3302"/>
    <property type="match status" value="1"/>
</dbReference>
<name>A0ABT5KE40_9BURK</name>
<comment type="caution">
    <text evidence="2">The sequence shown here is derived from an EMBL/GenBank/DDBJ whole genome shotgun (WGS) entry which is preliminary data.</text>
</comment>
<accession>A0ABT5KE40</accession>
<dbReference type="EMBL" id="JAQQXT010000006">
    <property type="protein sequence ID" value="MDC8772194.1"/>
    <property type="molecule type" value="Genomic_DNA"/>
</dbReference>
<reference evidence="2 3" key="1">
    <citation type="submission" date="2022-10" db="EMBL/GenBank/DDBJ databases">
        <title>Paucibacter sp. hw1 Genome sequencing.</title>
        <authorList>
            <person name="Park S."/>
        </authorList>
    </citation>
    <scope>NUCLEOTIDE SEQUENCE [LARGE SCALE GENOMIC DNA]</scope>
    <source>
        <strain evidence="3">hw1</strain>
    </source>
</reference>
<evidence type="ECO:0000313" key="2">
    <source>
        <dbReference type="EMBL" id="MDC8772194.1"/>
    </source>
</evidence>
<dbReference type="Proteomes" id="UP001221189">
    <property type="component" value="Unassembled WGS sequence"/>
</dbReference>
<keyword evidence="1" id="KW-0472">Membrane</keyword>
<feature type="transmembrane region" description="Helical" evidence="1">
    <location>
        <begin position="53"/>
        <end position="73"/>
    </location>
</feature>
<proteinExistence type="predicted"/>